<organism evidence="1 2">
    <name type="scientific">Chaetomium globosum (strain ATCC 6205 / CBS 148.51 / DSM 1962 / NBRC 6347 / NRRL 1970)</name>
    <name type="common">Soil fungus</name>
    <dbReference type="NCBI Taxonomy" id="306901"/>
    <lineage>
        <taxon>Eukaryota</taxon>
        <taxon>Fungi</taxon>
        <taxon>Dikarya</taxon>
        <taxon>Ascomycota</taxon>
        <taxon>Pezizomycotina</taxon>
        <taxon>Sordariomycetes</taxon>
        <taxon>Sordariomycetidae</taxon>
        <taxon>Sordariales</taxon>
        <taxon>Chaetomiaceae</taxon>
        <taxon>Chaetomium</taxon>
    </lineage>
</organism>
<dbReference type="VEuPathDB" id="FungiDB:CHGG_04495"/>
<protein>
    <submittedName>
        <fullName evidence="1">Uncharacterized protein</fullName>
    </submittedName>
</protein>
<reference evidence="2" key="1">
    <citation type="journal article" date="2015" name="Genome Announc.">
        <title>Draft genome sequence of the cellulolytic fungus Chaetomium globosum.</title>
        <authorList>
            <person name="Cuomo C.A."/>
            <person name="Untereiner W.A."/>
            <person name="Ma L.-J."/>
            <person name="Grabherr M."/>
            <person name="Birren B.W."/>
        </authorList>
    </citation>
    <scope>NUCLEOTIDE SEQUENCE [LARGE SCALE GENOMIC DNA]</scope>
    <source>
        <strain evidence="2">ATCC 6205 / CBS 148.51 / DSM 1962 / NBRC 6347 / NRRL 1970</strain>
    </source>
</reference>
<dbReference type="OrthoDB" id="4577776at2759"/>
<evidence type="ECO:0000313" key="2">
    <source>
        <dbReference type="Proteomes" id="UP000001056"/>
    </source>
</evidence>
<sequence>MFDSPYMYPPQRYLPAKATGSDSSDAGNFNISSVRLRVGAPPPMGLPLNNEWNAQCSLISDELGRGVLESETKKILSAEGVTDVISVELTPRDVELTCQEGRPTIFIVARWEDGYSDLWEAVVRKVKKLVDSKRLTSEKLGDIDITVEMIAEELTLKKYMSAIPEEILAGGLERDCPGIKSRVIEILDSHSATKGMGEITLCKLGFSPQDSENPDTVYVSTDYESDESKWPPIMEEIKQYLKEVDYAQLHVQFEHGMSDALLGLQQVSKEPMCSGKEGKENGGGNLSRGIEGLSPLFAAA</sequence>
<dbReference type="Proteomes" id="UP000001056">
    <property type="component" value="Unassembled WGS sequence"/>
</dbReference>
<evidence type="ECO:0000313" key="1">
    <source>
        <dbReference type="EMBL" id="EAQ87876.1"/>
    </source>
</evidence>
<keyword evidence="2" id="KW-1185">Reference proteome</keyword>
<name>Q2H151_CHAGB</name>
<dbReference type="HOGENOM" id="CLU_927498_0_0_1"/>
<proteinExistence type="predicted"/>
<dbReference type="EMBL" id="CH408032">
    <property type="protein sequence ID" value="EAQ87876.1"/>
    <property type="molecule type" value="Genomic_DNA"/>
</dbReference>
<gene>
    <name evidence="1" type="ORF">CHGG_04495</name>
</gene>
<dbReference type="GeneID" id="4392152"/>
<dbReference type="RefSeq" id="XP_001223709.1">
    <property type="nucleotide sequence ID" value="XM_001223708.1"/>
</dbReference>
<dbReference type="AlphaFoldDB" id="Q2H151"/>
<dbReference type="InParanoid" id="Q2H151"/>
<accession>Q2H151</accession>